<dbReference type="SUPFAM" id="SSF143631">
    <property type="entry name" value="ApbE-like"/>
    <property type="match status" value="1"/>
</dbReference>
<evidence type="ECO:0000313" key="13">
    <source>
        <dbReference type="EMBL" id="MDQ0150979.1"/>
    </source>
</evidence>
<keyword evidence="7 11" id="KW-0274">FAD</keyword>
<dbReference type="Pfam" id="PF02424">
    <property type="entry name" value="ApbE"/>
    <property type="match status" value="1"/>
</dbReference>
<keyword evidence="12" id="KW-0472">Membrane</keyword>
<sequence>MKKNKKFIIGIICLGVVVICLGLMKFNENSKECTQNAFLMNTIIDLKYYGKNSQKAIDESMDKLNEIDNNMSLTKDNSEIVKINNNAGKRSVKVNDGFLSVVNKAIYYGRLSDGAFDISIRPIDKLWGVGTKNERIPKEKEIKENLKFVNYKNIETDNFNKTIFLKDKNMAIDLGGIAKGYAADELVKILKENNIKSGLINLGGNVYAYEKDKNAKPLNIGIQDPKEKNGQTFATVKVKNKSIVTSGNYERYFIRNGKRYHHIMDPKTGAPSESGIISSTIISDKSIDGDALSTATFILGVKKGMELINSLNGVEAIFVTKDNKVYTSSGLNNDNFQITNERYHYEKGR</sequence>
<dbReference type="InterPro" id="IPR003374">
    <property type="entry name" value="ApbE-like_sf"/>
</dbReference>
<dbReference type="EC" id="2.7.1.180" evidence="2 11"/>
<keyword evidence="4 11" id="KW-0285">Flavoprotein</keyword>
<dbReference type="InterPro" id="IPR024932">
    <property type="entry name" value="ApbE"/>
</dbReference>
<comment type="caution">
    <text evidence="13">The sequence shown here is derived from an EMBL/GenBank/DDBJ whole genome shotgun (WGS) entry which is preliminary data.</text>
</comment>
<evidence type="ECO:0000256" key="6">
    <source>
        <dbReference type="ARBA" id="ARBA00022723"/>
    </source>
</evidence>
<evidence type="ECO:0000256" key="11">
    <source>
        <dbReference type="PIRNR" id="PIRNR006268"/>
    </source>
</evidence>
<name>A0ABT9UXC6_9FIRM</name>
<evidence type="ECO:0000256" key="2">
    <source>
        <dbReference type="ARBA" id="ARBA00011955"/>
    </source>
</evidence>
<keyword evidence="5 11" id="KW-0808">Transferase</keyword>
<keyword evidence="12" id="KW-0812">Transmembrane</keyword>
<proteinExistence type="inferred from homology"/>
<evidence type="ECO:0000313" key="14">
    <source>
        <dbReference type="Proteomes" id="UP001228504"/>
    </source>
</evidence>
<keyword evidence="14" id="KW-1185">Reference proteome</keyword>
<keyword evidence="8 11" id="KW-0460">Magnesium</keyword>
<evidence type="ECO:0000256" key="4">
    <source>
        <dbReference type="ARBA" id="ARBA00022630"/>
    </source>
</evidence>
<keyword evidence="13" id="KW-0449">Lipoprotein</keyword>
<gene>
    <name evidence="13" type="ORF">J2S18_002953</name>
</gene>
<evidence type="ECO:0000256" key="5">
    <source>
        <dbReference type="ARBA" id="ARBA00022679"/>
    </source>
</evidence>
<keyword evidence="12" id="KW-1133">Transmembrane helix</keyword>
<evidence type="ECO:0000256" key="10">
    <source>
        <dbReference type="ARBA" id="ARBA00048540"/>
    </source>
</evidence>
<evidence type="ECO:0000256" key="3">
    <source>
        <dbReference type="ARBA" id="ARBA00016337"/>
    </source>
</evidence>
<dbReference type="RefSeq" id="WP_307487872.1">
    <property type="nucleotide sequence ID" value="NZ_JAUSUF010000015.1"/>
</dbReference>
<evidence type="ECO:0000256" key="8">
    <source>
        <dbReference type="ARBA" id="ARBA00022842"/>
    </source>
</evidence>
<dbReference type="PIRSF" id="PIRSF006268">
    <property type="entry name" value="ApbE"/>
    <property type="match status" value="1"/>
</dbReference>
<reference evidence="13 14" key="1">
    <citation type="submission" date="2023-07" db="EMBL/GenBank/DDBJ databases">
        <title>Genomic Encyclopedia of Type Strains, Phase IV (KMG-IV): sequencing the most valuable type-strain genomes for metagenomic binning, comparative biology and taxonomic classification.</title>
        <authorList>
            <person name="Goeker M."/>
        </authorList>
    </citation>
    <scope>NUCLEOTIDE SEQUENCE [LARGE SCALE GENOMIC DNA]</scope>
    <source>
        <strain evidence="13 14">DSM 20694</strain>
    </source>
</reference>
<comment type="similarity">
    <text evidence="11">Belongs to the ApbE family.</text>
</comment>
<accession>A0ABT9UXC6</accession>
<keyword evidence="6 11" id="KW-0479">Metal-binding</keyword>
<evidence type="ECO:0000256" key="12">
    <source>
        <dbReference type="SAM" id="Phobius"/>
    </source>
</evidence>
<dbReference type="PANTHER" id="PTHR30040">
    <property type="entry name" value="THIAMINE BIOSYNTHESIS LIPOPROTEIN APBE"/>
    <property type="match status" value="1"/>
</dbReference>
<comment type="catalytic activity">
    <reaction evidence="10 11">
        <text>L-threonyl-[protein] + FAD = FMN-L-threonyl-[protein] + AMP + H(+)</text>
        <dbReference type="Rhea" id="RHEA:36847"/>
        <dbReference type="Rhea" id="RHEA-COMP:11060"/>
        <dbReference type="Rhea" id="RHEA-COMP:11061"/>
        <dbReference type="ChEBI" id="CHEBI:15378"/>
        <dbReference type="ChEBI" id="CHEBI:30013"/>
        <dbReference type="ChEBI" id="CHEBI:57692"/>
        <dbReference type="ChEBI" id="CHEBI:74257"/>
        <dbReference type="ChEBI" id="CHEBI:456215"/>
        <dbReference type="EC" id="2.7.1.180"/>
    </reaction>
</comment>
<dbReference type="PANTHER" id="PTHR30040:SF2">
    <property type="entry name" value="FAD:PROTEIN FMN TRANSFERASE"/>
    <property type="match status" value="1"/>
</dbReference>
<comment type="cofactor">
    <cofactor evidence="1">
        <name>Mg(2+)</name>
        <dbReference type="ChEBI" id="CHEBI:18420"/>
    </cofactor>
</comment>
<organism evidence="13 14">
    <name type="scientific">Eubacterium multiforme</name>
    <dbReference type="NCBI Taxonomy" id="83339"/>
    <lineage>
        <taxon>Bacteria</taxon>
        <taxon>Bacillati</taxon>
        <taxon>Bacillota</taxon>
        <taxon>Clostridia</taxon>
        <taxon>Eubacteriales</taxon>
        <taxon>Eubacteriaceae</taxon>
        <taxon>Eubacterium</taxon>
    </lineage>
</organism>
<protein>
    <recommendedName>
        <fullName evidence="3 11">FAD:protein FMN transferase</fullName>
        <ecNumber evidence="2 11">2.7.1.180</ecNumber>
    </recommendedName>
    <alternativeName>
        <fullName evidence="9 11">Flavin transferase</fullName>
    </alternativeName>
</protein>
<feature type="transmembrane region" description="Helical" evidence="12">
    <location>
        <begin position="7"/>
        <end position="26"/>
    </location>
</feature>
<dbReference type="EMBL" id="JAUSUF010000015">
    <property type="protein sequence ID" value="MDQ0150979.1"/>
    <property type="molecule type" value="Genomic_DNA"/>
</dbReference>
<evidence type="ECO:0000256" key="9">
    <source>
        <dbReference type="ARBA" id="ARBA00031306"/>
    </source>
</evidence>
<evidence type="ECO:0000256" key="7">
    <source>
        <dbReference type="ARBA" id="ARBA00022827"/>
    </source>
</evidence>
<dbReference type="Proteomes" id="UP001228504">
    <property type="component" value="Unassembled WGS sequence"/>
</dbReference>
<evidence type="ECO:0000256" key="1">
    <source>
        <dbReference type="ARBA" id="ARBA00001946"/>
    </source>
</evidence>
<dbReference type="Gene3D" id="3.10.520.10">
    <property type="entry name" value="ApbE-like domains"/>
    <property type="match status" value="1"/>
</dbReference>